<evidence type="ECO:0000313" key="8">
    <source>
        <dbReference type="Proteomes" id="UP000222542"/>
    </source>
</evidence>
<keyword evidence="3" id="KW-0677">Repeat</keyword>
<accession>A0A2G2YSZ7</accession>
<evidence type="ECO:0000256" key="4">
    <source>
        <dbReference type="ARBA" id="ARBA00022803"/>
    </source>
</evidence>
<feature type="domain" description="O-GlcNAc transferase C-terminal" evidence="6">
    <location>
        <begin position="26"/>
        <end position="55"/>
    </location>
</feature>
<evidence type="ECO:0000256" key="5">
    <source>
        <dbReference type="SAM" id="MobiDB-lite"/>
    </source>
</evidence>
<dbReference type="InterPro" id="IPR029489">
    <property type="entry name" value="OGT/SEC/SPY_C"/>
</dbReference>
<keyword evidence="4" id="KW-0802">TPR repeat</keyword>
<dbReference type="STRING" id="4072.A0A2G2YSZ7"/>
<dbReference type="Proteomes" id="UP000222542">
    <property type="component" value="Unassembled WGS sequence"/>
</dbReference>
<dbReference type="EMBL" id="AYRZ02000009">
    <property type="protein sequence ID" value="PHT72888.1"/>
    <property type="molecule type" value="Genomic_DNA"/>
</dbReference>
<proteinExistence type="predicted"/>
<dbReference type="Gramene" id="PHT72888">
    <property type="protein sequence ID" value="PHT72888"/>
    <property type="gene ID" value="T459_23673"/>
</dbReference>
<dbReference type="Pfam" id="PF13844">
    <property type="entry name" value="Glyco_transf_41"/>
    <property type="match status" value="1"/>
</dbReference>
<name>A0A2G2YSZ7_CAPAN</name>
<evidence type="ECO:0000256" key="1">
    <source>
        <dbReference type="ARBA" id="ARBA00004922"/>
    </source>
</evidence>
<dbReference type="AlphaFoldDB" id="A0A2G2YSZ7"/>
<evidence type="ECO:0000256" key="3">
    <source>
        <dbReference type="ARBA" id="ARBA00022737"/>
    </source>
</evidence>
<comment type="pathway">
    <text evidence="1">Protein modification; protein glycosylation.</text>
</comment>
<evidence type="ECO:0000256" key="2">
    <source>
        <dbReference type="ARBA" id="ARBA00022679"/>
    </source>
</evidence>
<sequence length="105" mass="11889">MVVTRTDLNWSTAQALAIELVELVCSRCNILKYVPNSALWLLRFPVAAEKRLCVKLHLQTHHQNMETVLSMYKDITVKLSDATSGPISPMDARRSHDDNDPNDIL</sequence>
<keyword evidence="8" id="KW-1185">Reference proteome</keyword>
<feature type="region of interest" description="Disordered" evidence="5">
    <location>
        <begin position="83"/>
        <end position="105"/>
    </location>
</feature>
<reference evidence="7 8" key="2">
    <citation type="journal article" date="2017" name="Genome Biol.">
        <title>New reference genome sequences of hot pepper reveal the massive evolution of plant disease-resistance genes by retroduplication.</title>
        <authorList>
            <person name="Kim S."/>
            <person name="Park J."/>
            <person name="Yeom S.I."/>
            <person name="Kim Y.M."/>
            <person name="Seo E."/>
            <person name="Kim K.T."/>
            <person name="Kim M.S."/>
            <person name="Lee J.M."/>
            <person name="Cheong K."/>
            <person name="Shin H.S."/>
            <person name="Kim S.B."/>
            <person name="Han K."/>
            <person name="Lee J."/>
            <person name="Park M."/>
            <person name="Lee H.A."/>
            <person name="Lee H.Y."/>
            <person name="Lee Y."/>
            <person name="Oh S."/>
            <person name="Lee J.H."/>
            <person name="Choi E."/>
            <person name="Choi E."/>
            <person name="Lee S.E."/>
            <person name="Jeon J."/>
            <person name="Kim H."/>
            <person name="Choi G."/>
            <person name="Song H."/>
            <person name="Lee J."/>
            <person name="Lee S.C."/>
            <person name="Kwon J.K."/>
            <person name="Lee H.Y."/>
            <person name="Koo N."/>
            <person name="Hong Y."/>
            <person name="Kim R.W."/>
            <person name="Kang W.H."/>
            <person name="Huh J.H."/>
            <person name="Kang B.C."/>
            <person name="Yang T.J."/>
            <person name="Lee Y.H."/>
            <person name="Bennetzen J.L."/>
            <person name="Choi D."/>
        </authorList>
    </citation>
    <scope>NUCLEOTIDE SEQUENCE [LARGE SCALE GENOMIC DNA]</scope>
    <source>
        <strain evidence="8">cv. CM334</strain>
    </source>
</reference>
<gene>
    <name evidence="7" type="ORF">T459_23673</name>
</gene>
<dbReference type="GO" id="GO:0016740">
    <property type="term" value="F:transferase activity"/>
    <property type="evidence" value="ECO:0007669"/>
    <property type="project" value="UniProtKB-KW"/>
</dbReference>
<reference evidence="7 8" key="1">
    <citation type="journal article" date="2014" name="Nat. Genet.">
        <title>Genome sequence of the hot pepper provides insights into the evolution of pungency in Capsicum species.</title>
        <authorList>
            <person name="Kim S."/>
            <person name="Park M."/>
            <person name="Yeom S.I."/>
            <person name="Kim Y.M."/>
            <person name="Lee J.M."/>
            <person name="Lee H.A."/>
            <person name="Seo E."/>
            <person name="Choi J."/>
            <person name="Cheong K."/>
            <person name="Kim K.T."/>
            <person name="Jung K."/>
            <person name="Lee G.W."/>
            <person name="Oh S.K."/>
            <person name="Bae C."/>
            <person name="Kim S.B."/>
            <person name="Lee H.Y."/>
            <person name="Kim S.Y."/>
            <person name="Kim M.S."/>
            <person name="Kang B.C."/>
            <person name="Jo Y.D."/>
            <person name="Yang H.B."/>
            <person name="Jeong H.J."/>
            <person name="Kang W.H."/>
            <person name="Kwon J.K."/>
            <person name="Shin C."/>
            <person name="Lim J.Y."/>
            <person name="Park J.H."/>
            <person name="Huh J.H."/>
            <person name="Kim J.S."/>
            <person name="Kim B.D."/>
            <person name="Cohen O."/>
            <person name="Paran I."/>
            <person name="Suh M.C."/>
            <person name="Lee S.B."/>
            <person name="Kim Y.K."/>
            <person name="Shin Y."/>
            <person name="Noh S.J."/>
            <person name="Park J."/>
            <person name="Seo Y.S."/>
            <person name="Kwon S.Y."/>
            <person name="Kim H.A."/>
            <person name="Park J.M."/>
            <person name="Kim H.J."/>
            <person name="Choi S.B."/>
            <person name="Bosland P.W."/>
            <person name="Reeves G."/>
            <person name="Jo S.H."/>
            <person name="Lee B.W."/>
            <person name="Cho H.T."/>
            <person name="Choi H.S."/>
            <person name="Lee M.S."/>
            <person name="Yu Y."/>
            <person name="Do Choi Y."/>
            <person name="Park B.S."/>
            <person name="van Deynze A."/>
            <person name="Ashrafi H."/>
            <person name="Hill T."/>
            <person name="Kim W.T."/>
            <person name="Pai H.S."/>
            <person name="Ahn H.K."/>
            <person name="Yeam I."/>
            <person name="Giovannoni J.J."/>
            <person name="Rose J.K."/>
            <person name="Sorensen I."/>
            <person name="Lee S.J."/>
            <person name="Kim R.W."/>
            <person name="Choi I.Y."/>
            <person name="Choi B.S."/>
            <person name="Lim J.S."/>
            <person name="Lee Y.H."/>
            <person name="Choi D."/>
        </authorList>
    </citation>
    <scope>NUCLEOTIDE SEQUENCE [LARGE SCALE GENOMIC DNA]</scope>
    <source>
        <strain evidence="8">cv. CM334</strain>
    </source>
</reference>
<protein>
    <recommendedName>
        <fullName evidence="6">O-GlcNAc transferase C-terminal domain-containing protein</fullName>
    </recommendedName>
</protein>
<evidence type="ECO:0000259" key="6">
    <source>
        <dbReference type="Pfam" id="PF13844"/>
    </source>
</evidence>
<organism evidence="7 8">
    <name type="scientific">Capsicum annuum</name>
    <name type="common">Capsicum pepper</name>
    <dbReference type="NCBI Taxonomy" id="4072"/>
    <lineage>
        <taxon>Eukaryota</taxon>
        <taxon>Viridiplantae</taxon>
        <taxon>Streptophyta</taxon>
        <taxon>Embryophyta</taxon>
        <taxon>Tracheophyta</taxon>
        <taxon>Spermatophyta</taxon>
        <taxon>Magnoliopsida</taxon>
        <taxon>eudicotyledons</taxon>
        <taxon>Gunneridae</taxon>
        <taxon>Pentapetalae</taxon>
        <taxon>asterids</taxon>
        <taxon>lamiids</taxon>
        <taxon>Solanales</taxon>
        <taxon>Solanaceae</taxon>
        <taxon>Solanoideae</taxon>
        <taxon>Capsiceae</taxon>
        <taxon>Capsicum</taxon>
    </lineage>
</organism>
<evidence type="ECO:0000313" key="7">
    <source>
        <dbReference type="EMBL" id="PHT72888.1"/>
    </source>
</evidence>
<comment type="caution">
    <text evidence="7">The sequence shown here is derived from an EMBL/GenBank/DDBJ whole genome shotgun (WGS) entry which is preliminary data.</text>
</comment>
<keyword evidence="2" id="KW-0808">Transferase</keyword>